<reference evidence="2" key="1">
    <citation type="journal article" date="2020" name="Stud. Mycol.">
        <title>101 Dothideomycetes genomes: a test case for predicting lifestyles and emergence of pathogens.</title>
        <authorList>
            <person name="Haridas S."/>
            <person name="Albert R."/>
            <person name="Binder M."/>
            <person name="Bloem J."/>
            <person name="Labutti K."/>
            <person name="Salamov A."/>
            <person name="Andreopoulos B."/>
            <person name="Baker S."/>
            <person name="Barry K."/>
            <person name="Bills G."/>
            <person name="Bluhm B."/>
            <person name="Cannon C."/>
            <person name="Castanera R."/>
            <person name="Culley D."/>
            <person name="Daum C."/>
            <person name="Ezra D."/>
            <person name="Gonzalez J."/>
            <person name="Henrissat B."/>
            <person name="Kuo A."/>
            <person name="Liang C."/>
            <person name="Lipzen A."/>
            <person name="Lutzoni F."/>
            <person name="Magnuson J."/>
            <person name="Mondo S."/>
            <person name="Nolan M."/>
            <person name="Ohm R."/>
            <person name="Pangilinan J."/>
            <person name="Park H.-J."/>
            <person name="Ramirez L."/>
            <person name="Alfaro M."/>
            <person name="Sun H."/>
            <person name="Tritt A."/>
            <person name="Yoshinaga Y."/>
            <person name="Zwiers L.-H."/>
            <person name="Turgeon B."/>
            <person name="Goodwin S."/>
            <person name="Spatafora J."/>
            <person name="Crous P."/>
            <person name="Grigoriev I."/>
        </authorList>
    </citation>
    <scope>NUCLEOTIDE SEQUENCE</scope>
    <source>
        <strain evidence="2">CBS 473.64</strain>
    </source>
</reference>
<evidence type="ECO:0000313" key="3">
    <source>
        <dbReference type="Proteomes" id="UP000799753"/>
    </source>
</evidence>
<name>A0A6A6S4J7_9PLEO</name>
<gene>
    <name evidence="2" type="ORF">P280DRAFT_276236</name>
</gene>
<sequence>MALLLPVLRLSFHTIFLAIVSLLTIMPATYATKNTSIPAFNLSSPAGTDIWRKPPAHNAFNAPTHPSHLPRYSIRSFQTARLTFALPPGNQLRQYDQAGLLLHLTKSGLDPIKEKWLKTGIEWYYGKPYVSTVGCDIWADWSIIPLDGYKSDEERPSVELEAKRESDQLGKSLWVYQIVRDAEGKEVERRPLREVAWFFADEEDWNIGIGGYVCRPTKVEENGTDTSTLEAEFSRGVHVELLDYTKKLSN</sequence>
<accession>A0A6A6S4J7</accession>
<keyword evidence="1" id="KW-0732">Signal</keyword>
<dbReference type="AlphaFoldDB" id="A0A6A6S4J7"/>
<keyword evidence="3" id="KW-1185">Reference proteome</keyword>
<feature type="signal peptide" evidence="1">
    <location>
        <begin position="1"/>
        <end position="31"/>
    </location>
</feature>
<dbReference type="Proteomes" id="UP000799753">
    <property type="component" value="Unassembled WGS sequence"/>
</dbReference>
<organism evidence="2 3">
    <name type="scientific">Massarina eburnea CBS 473.64</name>
    <dbReference type="NCBI Taxonomy" id="1395130"/>
    <lineage>
        <taxon>Eukaryota</taxon>
        <taxon>Fungi</taxon>
        <taxon>Dikarya</taxon>
        <taxon>Ascomycota</taxon>
        <taxon>Pezizomycotina</taxon>
        <taxon>Dothideomycetes</taxon>
        <taxon>Pleosporomycetidae</taxon>
        <taxon>Pleosporales</taxon>
        <taxon>Massarineae</taxon>
        <taxon>Massarinaceae</taxon>
        <taxon>Massarina</taxon>
    </lineage>
</organism>
<proteinExistence type="predicted"/>
<protein>
    <submittedName>
        <fullName evidence="2">Uncharacterized protein</fullName>
    </submittedName>
</protein>
<dbReference type="InterPro" id="IPR009784">
    <property type="entry name" value="DUF1349"/>
</dbReference>
<feature type="chain" id="PRO_5025478809" evidence="1">
    <location>
        <begin position="32"/>
        <end position="250"/>
    </location>
</feature>
<dbReference type="OrthoDB" id="42525at2759"/>
<dbReference type="PANTHER" id="PTHR35332">
    <property type="entry name" value="REGULATION OF ENOLASE PROTEIN 1"/>
    <property type="match status" value="1"/>
</dbReference>
<evidence type="ECO:0000256" key="1">
    <source>
        <dbReference type="SAM" id="SignalP"/>
    </source>
</evidence>
<dbReference type="PANTHER" id="PTHR35332:SF2">
    <property type="entry name" value="REGULATION OF ENOLASE PROTEIN 1"/>
    <property type="match status" value="1"/>
</dbReference>
<dbReference type="Pfam" id="PF07081">
    <property type="entry name" value="DUF1349"/>
    <property type="match status" value="1"/>
</dbReference>
<evidence type="ECO:0000313" key="2">
    <source>
        <dbReference type="EMBL" id="KAF2642826.1"/>
    </source>
</evidence>
<dbReference type="Gene3D" id="2.60.120.200">
    <property type="match status" value="1"/>
</dbReference>
<dbReference type="EMBL" id="MU006781">
    <property type="protein sequence ID" value="KAF2642826.1"/>
    <property type="molecule type" value="Genomic_DNA"/>
</dbReference>